<accession>A0A2T7G7H0</accession>
<evidence type="ECO:0000259" key="2">
    <source>
        <dbReference type="Pfam" id="PF00582"/>
    </source>
</evidence>
<dbReference type="InterPro" id="IPR014729">
    <property type="entry name" value="Rossmann-like_a/b/a_fold"/>
</dbReference>
<dbReference type="EMBL" id="QCYH01000004">
    <property type="protein sequence ID" value="PVA10363.1"/>
    <property type="molecule type" value="Genomic_DNA"/>
</dbReference>
<evidence type="ECO:0000313" key="3">
    <source>
        <dbReference type="EMBL" id="PVA10363.1"/>
    </source>
</evidence>
<gene>
    <name evidence="3" type="ORF">DC366_08990</name>
</gene>
<dbReference type="SUPFAM" id="SSF52402">
    <property type="entry name" value="Adenine nucleotide alpha hydrolases-like"/>
    <property type="match status" value="2"/>
</dbReference>
<evidence type="ECO:0000256" key="1">
    <source>
        <dbReference type="ARBA" id="ARBA00008791"/>
    </source>
</evidence>
<keyword evidence="4" id="KW-1185">Reference proteome</keyword>
<dbReference type="RefSeq" id="WP_108691876.1">
    <property type="nucleotide sequence ID" value="NZ_QCYH01000004.1"/>
</dbReference>
<dbReference type="CDD" id="cd00293">
    <property type="entry name" value="USP-like"/>
    <property type="match status" value="2"/>
</dbReference>
<proteinExistence type="inferred from homology"/>
<dbReference type="AlphaFoldDB" id="A0A2T7G7H0"/>
<dbReference type="Gene3D" id="3.40.50.620">
    <property type="entry name" value="HUPs"/>
    <property type="match status" value="2"/>
</dbReference>
<feature type="domain" description="UspA" evidence="2">
    <location>
        <begin position="146"/>
        <end position="285"/>
    </location>
</feature>
<protein>
    <recommendedName>
        <fullName evidence="2">UspA domain-containing protein</fullName>
    </recommendedName>
</protein>
<evidence type="ECO:0000313" key="4">
    <source>
        <dbReference type="Proteomes" id="UP000244446"/>
    </source>
</evidence>
<dbReference type="PRINTS" id="PR01438">
    <property type="entry name" value="UNVRSLSTRESS"/>
</dbReference>
<comment type="similarity">
    <text evidence="1">Belongs to the universal stress protein A family.</text>
</comment>
<name>A0A2T7G7H0_9RHOB</name>
<dbReference type="PANTHER" id="PTHR46268:SF6">
    <property type="entry name" value="UNIVERSAL STRESS PROTEIN UP12"/>
    <property type="match status" value="1"/>
</dbReference>
<dbReference type="InterPro" id="IPR006016">
    <property type="entry name" value="UspA"/>
</dbReference>
<dbReference type="OrthoDB" id="5564966at2"/>
<dbReference type="PANTHER" id="PTHR46268">
    <property type="entry name" value="STRESS RESPONSE PROTEIN NHAX"/>
    <property type="match status" value="1"/>
</dbReference>
<sequence length="290" mass="30639">MPKTILAAVDKFPASDVVLVRALEVAALHDAHLRVVHVIDLPPPCGDLGRSDALRERAEKVSRDMIEDALARLDIAAVHTEIELTTGSPALRLIDLCREAPPDLIVMRAHQRKSVSDSILGSISDRVVASNVAPVLVVKSPAAHPYAEVMLATDGTDDAAPALAFVAGLLPAAAIRLVQAVEVAPQLAEVLMHSGDGQAGVDAHREVLSRNARTHLSALAKGAPRRVRTSILYGDPAARIARAAASRRVDLLAVGPGRAGLIRRAFIGSVTRRLLRTAPCDILVCAPHDG</sequence>
<reference evidence="3 4" key="1">
    <citation type="submission" date="2018-04" db="EMBL/GenBank/DDBJ databases">
        <title>Pelagivirga bohaiensis gen. nov., sp. nov., a bacterium isolated from the Bohai Sea.</title>
        <authorList>
            <person name="Ji X."/>
        </authorList>
    </citation>
    <scope>NUCLEOTIDE SEQUENCE [LARGE SCALE GENOMIC DNA]</scope>
    <source>
        <strain evidence="3 4">BH-SD19</strain>
    </source>
</reference>
<dbReference type="Proteomes" id="UP000244446">
    <property type="component" value="Unassembled WGS sequence"/>
</dbReference>
<organism evidence="3 4">
    <name type="scientific">Pelagivirga sediminicola</name>
    <dbReference type="NCBI Taxonomy" id="2170575"/>
    <lineage>
        <taxon>Bacteria</taxon>
        <taxon>Pseudomonadati</taxon>
        <taxon>Pseudomonadota</taxon>
        <taxon>Alphaproteobacteria</taxon>
        <taxon>Rhodobacterales</taxon>
        <taxon>Paracoccaceae</taxon>
        <taxon>Pelagivirga</taxon>
    </lineage>
</organism>
<dbReference type="InterPro" id="IPR006015">
    <property type="entry name" value="Universal_stress_UspA"/>
</dbReference>
<feature type="domain" description="UspA" evidence="2">
    <location>
        <begin position="1"/>
        <end position="139"/>
    </location>
</feature>
<dbReference type="Pfam" id="PF00582">
    <property type="entry name" value="Usp"/>
    <property type="match status" value="2"/>
</dbReference>
<comment type="caution">
    <text evidence="3">The sequence shown here is derived from an EMBL/GenBank/DDBJ whole genome shotgun (WGS) entry which is preliminary data.</text>
</comment>